<accession>A0AAV4SH69</accession>
<dbReference type="Proteomes" id="UP001054945">
    <property type="component" value="Unassembled WGS sequence"/>
</dbReference>
<evidence type="ECO:0000313" key="2">
    <source>
        <dbReference type="Proteomes" id="UP001054945"/>
    </source>
</evidence>
<dbReference type="AlphaFoldDB" id="A0AAV4SH69"/>
<organism evidence="1 2">
    <name type="scientific">Caerostris extrusa</name>
    <name type="common">Bark spider</name>
    <name type="synonym">Caerostris bankana</name>
    <dbReference type="NCBI Taxonomy" id="172846"/>
    <lineage>
        <taxon>Eukaryota</taxon>
        <taxon>Metazoa</taxon>
        <taxon>Ecdysozoa</taxon>
        <taxon>Arthropoda</taxon>
        <taxon>Chelicerata</taxon>
        <taxon>Arachnida</taxon>
        <taxon>Araneae</taxon>
        <taxon>Araneomorphae</taxon>
        <taxon>Entelegynae</taxon>
        <taxon>Araneoidea</taxon>
        <taxon>Araneidae</taxon>
        <taxon>Caerostris</taxon>
    </lineage>
</organism>
<reference evidence="1 2" key="1">
    <citation type="submission" date="2021-06" db="EMBL/GenBank/DDBJ databases">
        <title>Caerostris extrusa draft genome.</title>
        <authorList>
            <person name="Kono N."/>
            <person name="Arakawa K."/>
        </authorList>
    </citation>
    <scope>NUCLEOTIDE SEQUENCE [LARGE SCALE GENOMIC DNA]</scope>
</reference>
<sequence length="86" mass="9838">MEVVLDNLKTNPLTKEIVAVEMEKGIQSVCVIFIFKVAAGMAKKLHSVATDPRVVAFYRRWQMKLSEVLRLAVTQLHTIIMKCMFE</sequence>
<gene>
    <name evidence="1" type="ORF">CEXT_742041</name>
</gene>
<comment type="caution">
    <text evidence="1">The sequence shown here is derived from an EMBL/GenBank/DDBJ whole genome shotgun (WGS) entry which is preliminary data.</text>
</comment>
<name>A0AAV4SH69_CAEEX</name>
<protein>
    <submittedName>
        <fullName evidence="1">Uncharacterized protein</fullName>
    </submittedName>
</protein>
<proteinExistence type="predicted"/>
<dbReference type="EMBL" id="BPLR01009623">
    <property type="protein sequence ID" value="GIY33304.1"/>
    <property type="molecule type" value="Genomic_DNA"/>
</dbReference>
<evidence type="ECO:0000313" key="1">
    <source>
        <dbReference type="EMBL" id="GIY33304.1"/>
    </source>
</evidence>
<keyword evidence="2" id="KW-1185">Reference proteome</keyword>